<sequence length="204" mass="23155">MGISPIYNHIIIDLSLSDDKENEGVVANISSVATSSCSAGFSEVNAYTEQKYLITSACFFPPNPQNMSIYHTLWLPPFAHQEAFDFFGIVREFQFLGIDFALIEKFNDEFKIKPMLKNSDYGFSSYLINSFNINRVPPSYMHIWVAFNFIIRAKISASERDVGSTVYSNEIHNESLFILVHGIVTFTDYSRYKHLGSSSTDSTH</sequence>
<organism evidence="1 2">
    <name type="scientific">Gigaspora rosea</name>
    <dbReference type="NCBI Taxonomy" id="44941"/>
    <lineage>
        <taxon>Eukaryota</taxon>
        <taxon>Fungi</taxon>
        <taxon>Fungi incertae sedis</taxon>
        <taxon>Mucoromycota</taxon>
        <taxon>Glomeromycotina</taxon>
        <taxon>Glomeromycetes</taxon>
        <taxon>Diversisporales</taxon>
        <taxon>Gigasporaceae</taxon>
        <taxon>Gigaspora</taxon>
    </lineage>
</organism>
<reference evidence="1 2" key="1">
    <citation type="submission" date="2018-06" db="EMBL/GenBank/DDBJ databases">
        <title>Comparative genomics reveals the genomic features of Rhizophagus irregularis, R. cerebriforme, R. diaphanum and Gigaspora rosea, and their symbiotic lifestyle signature.</title>
        <authorList>
            <person name="Morin E."/>
            <person name="San Clemente H."/>
            <person name="Chen E.C.H."/>
            <person name="De La Providencia I."/>
            <person name="Hainaut M."/>
            <person name="Kuo A."/>
            <person name="Kohler A."/>
            <person name="Murat C."/>
            <person name="Tang N."/>
            <person name="Roy S."/>
            <person name="Loubradou J."/>
            <person name="Henrissat B."/>
            <person name="Grigoriev I.V."/>
            <person name="Corradi N."/>
            <person name="Roux C."/>
            <person name="Martin F.M."/>
        </authorList>
    </citation>
    <scope>NUCLEOTIDE SEQUENCE [LARGE SCALE GENOMIC DNA]</scope>
    <source>
        <strain evidence="1 2">DAOM 194757</strain>
    </source>
</reference>
<keyword evidence="2" id="KW-1185">Reference proteome</keyword>
<dbReference type="Proteomes" id="UP000266673">
    <property type="component" value="Unassembled WGS sequence"/>
</dbReference>
<evidence type="ECO:0000313" key="1">
    <source>
        <dbReference type="EMBL" id="RIB20758.1"/>
    </source>
</evidence>
<comment type="caution">
    <text evidence="1">The sequence shown here is derived from an EMBL/GenBank/DDBJ whole genome shotgun (WGS) entry which is preliminary data.</text>
</comment>
<protein>
    <submittedName>
        <fullName evidence="1">Uncharacterized protein</fullName>
    </submittedName>
</protein>
<proteinExistence type="predicted"/>
<accession>A0A397VG30</accession>
<dbReference type="EMBL" id="QKWP01000399">
    <property type="protein sequence ID" value="RIB20758.1"/>
    <property type="molecule type" value="Genomic_DNA"/>
</dbReference>
<dbReference type="AlphaFoldDB" id="A0A397VG30"/>
<gene>
    <name evidence="1" type="ORF">C2G38_2178456</name>
</gene>
<evidence type="ECO:0000313" key="2">
    <source>
        <dbReference type="Proteomes" id="UP000266673"/>
    </source>
</evidence>
<name>A0A397VG30_9GLOM</name>